<evidence type="ECO:0000313" key="2">
    <source>
        <dbReference type="Proteomes" id="UP001139308"/>
    </source>
</evidence>
<gene>
    <name evidence="1" type="ORF">L5014_20350</name>
</gene>
<evidence type="ECO:0000313" key="1">
    <source>
        <dbReference type="EMBL" id="MCG5075697.1"/>
    </source>
</evidence>
<dbReference type="SUPFAM" id="SSF51445">
    <property type="entry name" value="(Trans)glycosidases"/>
    <property type="match status" value="1"/>
</dbReference>
<reference evidence="1" key="1">
    <citation type="submission" date="2022-01" db="EMBL/GenBank/DDBJ databases">
        <title>Genome sequence and assembly of Parabukholderia sp. RG36.</title>
        <authorList>
            <person name="Chhetri G."/>
        </authorList>
    </citation>
    <scope>NUCLEOTIDE SEQUENCE</scope>
    <source>
        <strain evidence="1">RG36</strain>
    </source>
</reference>
<dbReference type="Gene3D" id="3.20.20.80">
    <property type="entry name" value="Glycosidases"/>
    <property type="match status" value="1"/>
</dbReference>
<dbReference type="RefSeq" id="WP_238465544.1">
    <property type="nucleotide sequence ID" value="NZ_JAKLJA010000017.1"/>
</dbReference>
<sequence length="450" mass="47683">MPGLAMRVTGCATRSLLAIGVALLFILPAPPFTAALAAQETRAISADALLDSIGVTIHINYTDGAYADVHKVSDDLAWAGVRHVREGTPVDSIPLSSYLWLAQHGAKFTFVVGGDVADSLRQLDRFAATAATAAPDGIAAVEGPNEIDNFPISYNGLKGDAAGLAAQQAIYAHVHGNAHLKGVPVYDLTGYGIAHVDTRAGAADFVNHHVYPQNGDQPAYNANGAFWLAWAINSVRKYQLPIVLTEFGYFSSPQAGWNSLGVDEATQAKGVLNGLFDAASLGVTRTYLYELLDEKPDPQHANNEMHYGLFRNDHTPKPSASAIRNLTAILRANSANIPVGAGSPNASSSCVLSGMPQSARSLLLTRSDGRYFIALWNEVPFWDRATGKPLNAPPVSVQVDFGAKASRVVLYDPTVSAGPLATHANMQRLAVEVPDHVVLLEVTPASQSGS</sequence>
<organism evidence="1 2">
    <name type="scientific">Paraburkholderia tagetis</name>
    <dbReference type="NCBI Taxonomy" id="2913261"/>
    <lineage>
        <taxon>Bacteria</taxon>
        <taxon>Pseudomonadati</taxon>
        <taxon>Pseudomonadota</taxon>
        <taxon>Betaproteobacteria</taxon>
        <taxon>Burkholderiales</taxon>
        <taxon>Burkholderiaceae</taxon>
        <taxon>Paraburkholderia</taxon>
    </lineage>
</organism>
<proteinExistence type="predicted"/>
<dbReference type="EMBL" id="JAKLJA010000017">
    <property type="protein sequence ID" value="MCG5075697.1"/>
    <property type="molecule type" value="Genomic_DNA"/>
</dbReference>
<keyword evidence="2" id="KW-1185">Reference proteome</keyword>
<protein>
    <submittedName>
        <fullName evidence="1">Calcium-binding protein</fullName>
    </submittedName>
</protein>
<dbReference type="Proteomes" id="UP001139308">
    <property type="component" value="Unassembled WGS sequence"/>
</dbReference>
<dbReference type="AlphaFoldDB" id="A0A9X1UIZ9"/>
<comment type="caution">
    <text evidence="1">The sequence shown here is derived from an EMBL/GenBank/DDBJ whole genome shotgun (WGS) entry which is preliminary data.</text>
</comment>
<dbReference type="InterPro" id="IPR017853">
    <property type="entry name" value="GH"/>
</dbReference>
<accession>A0A9X1UIZ9</accession>
<name>A0A9X1UIZ9_9BURK</name>